<dbReference type="RefSeq" id="WP_135840807.1">
    <property type="nucleotide sequence ID" value="NZ_SRRO01000001.1"/>
</dbReference>
<dbReference type="EMBL" id="SRRO01000001">
    <property type="protein sequence ID" value="TGN66329.1"/>
    <property type="molecule type" value="Genomic_DNA"/>
</dbReference>
<proteinExistence type="predicted"/>
<gene>
    <name evidence="1" type="ORF">EXE59_22005</name>
</gene>
<keyword evidence="2" id="KW-1185">Reference proteome</keyword>
<dbReference type="Proteomes" id="UP000297496">
    <property type="component" value="Unassembled WGS sequence"/>
</dbReference>
<organism evidence="1 2">
    <name type="scientific">Nocardioides eburneiflavus</name>
    <dbReference type="NCBI Taxonomy" id="2518372"/>
    <lineage>
        <taxon>Bacteria</taxon>
        <taxon>Bacillati</taxon>
        <taxon>Actinomycetota</taxon>
        <taxon>Actinomycetes</taxon>
        <taxon>Propionibacteriales</taxon>
        <taxon>Nocardioidaceae</taxon>
        <taxon>Nocardioides</taxon>
    </lineage>
</organism>
<reference evidence="1 2" key="1">
    <citation type="submission" date="2019-04" db="EMBL/GenBank/DDBJ databases">
        <title>Three New Species of Nocardioides, Nocardioides euryhalodurans sp. nov., Nocardioides seonyuensis sp. nov. and Nocardioides eburneoflavus sp. nov. Isolated from Soil.</title>
        <authorList>
            <person name="Roh S.G."/>
            <person name="Lee C."/>
            <person name="Kim M.-K."/>
            <person name="Kim S.B."/>
        </authorList>
    </citation>
    <scope>NUCLEOTIDE SEQUENCE [LARGE SCALE GENOMIC DNA]</scope>
    <source>
        <strain evidence="1 2">MMS17-SY213</strain>
    </source>
</reference>
<protein>
    <submittedName>
        <fullName evidence="1">Uncharacterized protein</fullName>
    </submittedName>
</protein>
<dbReference type="OrthoDB" id="5194739at2"/>
<dbReference type="AlphaFoldDB" id="A0A4Z1CMZ6"/>
<name>A0A4Z1CMZ6_9ACTN</name>
<evidence type="ECO:0000313" key="1">
    <source>
        <dbReference type="EMBL" id="TGN66329.1"/>
    </source>
</evidence>
<accession>A0A4Z1CMZ6</accession>
<evidence type="ECO:0000313" key="2">
    <source>
        <dbReference type="Proteomes" id="UP000297496"/>
    </source>
</evidence>
<comment type="caution">
    <text evidence="1">The sequence shown here is derived from an EMBL/GenBank/DDBJ whole genome shotgun (WGS) entry which is preliminary data.</text>
</comment>
<sequence>MPHNDAMIARIRSAATEGTPLSAGDRAFMRHELAENWLMNRGLGSGPAHRIAGWTHRTFGNYDPSVIKQFPQNFSPGWKNYWGIQ</sequence>